<dbReference type="EMBL" id="JASFZW010000001">
    <property type="protein sequence ID" value="KAK2080928.1"/>
    <property type="molecule type" value="Genomic_DNA"/>
</dbReference>
<protein>
    <submittedName>
        <fullName evidence="2">Uncharacterized protein</fullName>
    </submittedName>
</protein>
<evidence type="ECO:0000313" key="2">
    <source>
        <dbReference type="EMBL" id="KAK2080928.1"/>
    </source>
</evidence>
<organism evidence="2 3">
    <name type="scientific">Prototheca wickerhamii</name>
    <dbReference type="NCBI Taxonomy" id="3111"/>
    <lineage>
        <taxon>Eukaryota</taxon>
        <taxon>Viridiplantae</taxon>
        <taxon>Chlorophyta</taxon>
        <taxon>core chlorophytes</taxon>
        <taxon>Trebouxiophyceae</taxon>
        <taxon>Chlorellales</taxon>
        <taxon>Chlorellaceae</taxon>
        <taxon>Prototheca</taxon>
    </lineage>
</organism>
<proteinExistence type="predicted"/>
<dbReference type="Proteomes" id="UP001255856">
    <property type="component" value="Unassembled WGS sequence"/>
</dbReference>
<feature type="region of interest" description="Disordered" evidence="1">
    <location>
        <begin position="1"/>
        <end position="25"/>
    </location>
</feature>
<gene>
    <name evidence="2" type="ORF">QBZ16_000782</name>
</gene>
<evidence type="ECO:0000256" key="1">
    <source>
        <dbReference type="SAM" id="MobiDB-lite"/>
    </source>
</evidence>
<keyword evidence="3" id="KW-1185">Reference proteome</keyword>
<comment type="caution">
    <text evidence="2">The sequence shown here is derived from an EMBL/GenBank/DDBJ whole genome shotgun (WGS) entry which is preliminary data.</text>
</comment>
<evidence type="ECO:0000313" key="3">
    <source>
        <dbReference type="Proteomes" id="UP001255856"/>
    </source>
</evidence>
<accession>A0AAD9MN88</accession>
<sequence length="411" mass="41909">MGRGPKRTAQTPFQRAVEEAEKLQQRAERRNGLEALAAYSKAAAFKGALESAQSPSPDGEEDVLEAWLCLAECYQNWGDAIQSTLAGMPDAELSEQVERDGTAKACALYARAVETYGRAPIDASAGAPVRADAAVNCANTLTSWAEVAGSDAERLPMLERAVGLYRAALAAEPDALTWSNLADAEVAAAVALAAAGDAATCERLAADARASYLAACELSSSEQGDDLPGLLCNWGAGLTALAGVAAPAQARRALLDEAALRLREAAAFDRGDPAPLCALGDALAAAAEIAESAAEGARLLEEAAQTGRPRAWRTRGWPSRGSLAAGAALPGHDAASELRAAIAQYGAALARPEGLGGWRQRADVRYNHACALALAGDAAGAAAILKALVSSGAVDAAAVTGDPDLAGVVIA</sequence>
<reference evidence="2" key="1">
    <citation type="submission" date="2021-01" db="EMBL/GenBank/DDBJ databases">
        <authorList>
            <person name="Eckstrom K.M.E."/>
        </authorList>
    </citation>
    <scope>NUCLEOTIDE SEQUENCE</scope>
    <source>
        <strain evidence="2">UVCC 0001</strain>
    </source>
</reference>
<name>A0AAD9MN88_PROWI</name>
<dbReference type="AlphaFoldDB" id="A0AAD9MN88"/>
<feature type="compositionally biased region" description="Basic and acidic residues" evidence="1">
    <location>
        <begin position="16"/>
        <end position="25"/>
    </location>
</feature>